<dbReference type="AlphaFoldDB" id="A0A8J5RCE3"/>
<protein>
    <submittedName>
        <fullName evidence="1">Uncharacterized protein</fullName>
    </submittedName>
</protein>
<name>A0A8J5RCE3_ZIZPA</name>
<reference evidence="1" key="1">
    <citation type="journal article" date="2021" name="bioRxiv">
        <title>Whole Genome Assembly and Annotation of Northern Wild Rice, Zizania palustris L., Supports a Whole Genome Duplication in the Zizania Genus.</title>
        <authorList>
            <person name="Haas M."/>
            <person name="Kono T."/>
            <person name="Macchietto M."/>
            <person name="Millas R."/>
            <person name="McGilp L."/>
            <person name="Shao M."/>
            <person name="Duquette J."/>
            <person name="Hirsch C.N."/>
            <person name="Kimball J."/>
        </authorList>
    </citation>
    <scope>NUCLEOTIDE SEQUENCE</scope>
    <source>
        <tissue evidence="1">Fresh leaf tissue</tissue>
    </source>
</reference>
<accession>A0A8J5RCE3</accession>
<gene>
    <name evidence="1" type="ORF">GUJ93_ZPchr0002g23392</name>
</gene>
<organism evidence="1 2">
    <name type="scientific">Zizania palustris</name>
    <name type="common">Northern wild rice</name>
    <dbReference type="NCBI Taxonomy" id="103762"/>
    <lineage>
        <taxon>Eukaryota</taxon>
        <taxon>Viridiplantae</taxon>
        <taxon>Streptophyta</taxon>
        <taxon>Embryophyta</taxon>
        <taxon>Tracheophyta</taxon>
        <taxon>Spermatophyta</taxon>
        <taxon>Magnoliopsida</taxon>
        <taxon>Liliopsida</taxon>
        <taxon>Poales</taxon>
        <taxon>Poaceae</taxon>
        <taxon>BOP clade</taxon>
        <taxon>Oryzoideae</taxon>
        <taxon>Oryzeae</taxon>
        <taxon>Zizaniinae</taxon>
        <taxon>Zizania</taxon>
    </lineage>
</organism>
<proteinExistence type="predicted"/>
<dbReference type="EMBL" id="JAAALK010000287">
    <property type="protein sequence ID" value="KAG8056450.1"/>
    <property type="molecule type" value="Genomic_DNA"/>
</dbReference>
<comment type="caution">
    <text evidence="1">The sequence shown here is derived from an EMBL/GenBank/DDBJ whole genome shotgun (WGS) entry which is preliminary data.</text>
</comment>
<evidence type="ECO:0000313" key="1">
    <source>
        <dbReference type="EMBL" id="KAG8056450.1"/>
    </source>
</evidence>
<reference evidence="1" key="2">
    <citation type="submission" date="2021-02" db="EMBL/GenBank/DDBJ databases">
        <authorList>
            <person name="Kimball J.A."/>
            <person name="Haas M.W."/>
            <person name="Macchietto M."/>
            <person name="Kono T."/>
            <person name="Duquette J."/>
            <person name="Shao M."/>
        </authorList>
    </citation>
    <scope>NUCLEOTIDE SEQUENCE</scope>
    <source>
        <tissue evidence="1">Fresh leaf tissue</tissue>
    </source>
</reference>
<dbReference type="Proteomes" id="UP000729402">
    <property type="component" value="Unassembled WGS sequence"/>
</dbReference>
<keyword evidence="2" id="KW-1185">Reference proteome</keyword>
<sequence>MEDVVTSVVALASPYAIPVKVVTVNLLVGPLVTPSLLDNNTGVEASGTGEAMAMLVMEGKVTLIDADVVGPIAALIGTMVEEEAANPLEGTSPEAQRAALMLVDSLEVVDCSGALDGEVISPVSSLAIPGIVHAKD</sequence>
<evidence type="ECO:0000313" key="2">
    <source>
        <dbReference type="Proteomes" id="UP000729402"/>
    </source>
</evidence>